<gene>
    <name evidence="1" type="ORF">E1295_06455</name>
</gene>
<dbReference type="RefSeq" id="WP_132628751.1">
    <property type="nucleotide sequence ID" value="NZ_SMLD01000011.1"/>
</dbReference>
<keyword evidence="2" id="KW-1185">Reference proteome</keyword>
<evidence type="ECO:0008006" key="3">
    <source>
        <dbReference type="Google" id="ProtNLM"/>
    </source>
</evidence>
<name>A0A4R5FUP4_9ACTN</name>
<dbReference type="EMBL" id="SMLD01000011">
    <property type="protein sequence ID" value="TDE57919.1"/>
    <property type="molecule type" value="Genomic_DNA"/>
</dbReference>
<comment type="caution">
    <text evidence="1">The sequence shown here is derived from an EMBL/GenBank/DDBJ whole genome shotgun (WGS) entry which is preliminary data.</text>
</comment>
<evidence type="ECO:0000313" key="1">
    <source>
        <dbReference type="EMBL" id="TDE57919.1"/>
    </source>
</evidence>
<protein>
    <recommendedName>
        <fullName evidence="3">DUF3558 domain-containing protein</fullName>
    </recommendedName>
</protein>
<proteinExistence type="predicted"/>
<dbReference type="AlphaFoldDB" id="A0A4R5FUP4"/>
<evidence type="ECO:0000313" key="2">
    <source>
        <dbReference type="Proteomes" id="UP000295136"/>
    </source>
</evidence>
<accession>A0A4R5FUP4</accession>
<sequence>MGLISLLMMAVACSPDNQVVHTPAPEPLPVADSAPYVCKLVPSQALRIVSGVTAPLEERIDGNERNGNCSAPDTASRSLEVWWAQESPGMSQEHLDFLIEGRRNVYTRHGGVTLPADLGDGMAAYLTNGLLAEHPYQVSARFTCGGKDRMVDIYLAQIAKGRDGIKDLIELMRIAQQRYSKVHDCKLAV</sequence>
<dbReference type="Proteomes" id="UP000295136">
    <property type="component" value="Unassembled WGS sequence"/>
</dbReference>
<reference evidence="1 2" key="1">
    <citation type="submission" date="2019-03" db="EMBL/GenBank/DDBJ databases">
        <title>Draft genome sequences of novel Actinobacteria.</title>
        <authorList>
            <person name="Sahin N."/>
            <person name="Ay H."/>
            <person name="Saygin H."/>
        </authorList>
    </citation>
    <scope>NUCLEOTIDE SEQUENCE [LARGE SCALE GENOMIC DNA]</scope>
    <source>
        <strain evidence="1 2">6K102</strain>
    </source>
</reference>
<organism evidence="1 2">
    <name type="scientific">Nonomuraea mesophila</name>
    <dbReference type="NCBI Taxonomy" id="2530382"/>
    <lineage>
        <taxon>Bacteria</taxon>
        <taxon>Bacillati</taxon>
        <taxon>Actinomycetota</taxon>
        <taxon>Actinomycetes</taxon>
        <taxon>Streptosporangiales</taxon>
        <taxon>Streptosporangiaceae</taxon>
        <taxon>Nonomuraea</taxon>
    </lineage>
</organism>